<dbReference type="AlphaFoldDB" id="A0A0H4WYH5"/>
<evidence type="ECO:0000256" key="9">
    <source>
        <dbReference type="ARBA" id="ARBA00022884"/>
    </source>
</evidence>
<accession>A0A0H4WYH5</accession>
<evidence type="ECO:0000256" key="12">
    <source>
        <dbReference type="ARBA" id="ARBA00049515"/>
    </source>
</evidence>
<dbReference type="InterPro" id="IPR006195">
    <property type="entry name" value="aa-tRNA-synth_II"/>
</dbReference>
<dbReference type="CDD" id="cd00771">
    <property type="entry name" value="ThrRS_core"/>
    <property type="match status" value="1"/>
</dbReference>
<keyword evidence="7 13" id="KW-0862">Zinc</keyword>
<gene>
    <name evidence="13" type="primary">thrS</name>
    <name evidence="16" type="ORF">A176_003317</name>
</gene>
<dbReference type="GO" id="GO:0006435">
    <property type="term" value="P:threonyl-tRNA aminoacylation"/>
    <property type="evidence" value="ECO:0007669"/>
    <property type="project" value="UniProtKB-UniRule"/>
</dbReference>
<dbReference type="Gene3D" id="3.40.50.800">
    <property type="entry name" value="Anticodon-binding domain"/>
    <property type="match status" value="1"/>
</dbReference>
<dbReference type="InterPro" id="IPR002320">
    <property type="entry name" value="Thr-tRNA-ligase_IIa"/>
</dbReference>
<organism evidence="16 17">
    <name type="scientific">Pseudomyxococcus hansupus</name>
    <dbReference type="NCBI Taxonomy" id="1297742"/>
    <lineage>
        <taxon>Bacteria</taxon>
        <taxon>Pseudomonadati</taxon>
        <taxon>Myxococcota</taxon>
        <taxon>Myxococcia</taxon>
        <taxon>Myxococcales</taxon>
        <taxon>Cystobacterineae</taxon>
        <taxon>Myxococcaceae</taxon>
        <taxon>Pseudomyxococcus</taxon>
    </lineage>
</organism>
<feature type="binding site" evidence="13">
    <location>
        <position position="393"/>
    </location>
    <ligand>
        <name>Zn(2+)</name>
        <dbReference type="ChEBI" id="CHEBI:29105"/>
        <note>catalytic</note>
    </ligand>
</feature>
<evidence type="ECO:0000256" key="10">
    <source>
        <dbReference type="ARBA" id="ARBA00022917"/>
    </source>
</evidence>
<keyword evidence="17" id="KW-1185">Reference proteome</keyword>
<dbReference type="InterPro" id="IPR004154">
    <property type="entry name" value="Anticodon-bd"/>
</dbReference>
<dbReference type="SMART" id="SM00863">
    <property type="entry name" value="tRNA_SAD"/>
    <property type="match status" value="1"/>
</dbReference>
<dbReference type="GO" id="GO:0046872">
    <property type="term" value="F:metal ion binding"/>
    <property type="evidence" value="ECO:0007669"/>
    <property type="project" value="UniProtKB-KW"/>
</dbReference>
<keyword evidence="2 13" id="KW-0963">Cytoplasm</keyword>
<dbReference type="FunFam" id="3.30.930.10:FF:000002">
    <property type="entry name" value="Threonine--tRNA ligase"/>
    <property type="match status" value="1"/>
</dbReference>
<feature type="domain" description="Aminoacyl-transfer RNA synthetases class-II family profile" evidence="14">
    <location>
        <begin position="267"/>
        <end position="541"/>
    </location>
</feature>
<name>A0A0H4WYH5_9BACT</name>
<comment type="caution">
    <text evidence="13">Lacks conserved residue(s) required for the propagation of feature annotation.</text>
</comment>
<dbReference type="KEGG" id="mym:A176_003317"/>
<feature type="domain" description="TGS" evidence="15">
    <location>
        <begin position="1"/>
        <end position="65"/>
    </location>
</feature>
<comment type="subcellular location">
    <subcellularLocation>
        <location evidence="13">Cytoplasm</location>
    </subcellularLocation>
</comment>
<evidence type="ECO:0000313" key="17">
    <source>
        <dbReference type="Proteomes" id="UP000009026"/>
    </source>
</evidence>
<dbReference type="InterPro" id="IPR012947">
    <property type="entry name" value="tRNA_SAD"/>
</dbReference>
<dbReference type="Gene3D" id="3.30.980.10">
    <property type="entry name" value="Threonyl-trna Synthetase, Chain A, domain 2"/>
    <property type="match status" value="1"/>
</dbReference>
<evidence type="ECO:0000256" key="7">
    <source>
        <dbReference type="ARBA" id="ARBA00022833"/>
    </source>
</evidence>
<dbReference type="EMBL" id="CP012109">
    <property type="protein sequence ID" value="AKQ66405.1"/>
    <property type="molecule type" value="Genomic_DNA"/>
</dbReference>
<proteinExistence type="inferred from homology"/>
<feature type="binding site" evidence="13">
    <location>
        <position position="342"/>
    </location>
    <ligand>
        <name>Zn(2+)</name>
        <dbReference type="ChEBI" id="CHEBI:29105"/>
        <note>catalytic</note>
    </ligand>
</feature>
<comment type="subunit">
    <text evidence="13">Homodimer.</text>
</comment>
<dbReference type="GO" id="GO:0005524">
    <property type="term" value="F:ATP binding"/>
    <property type="evidence" value="ECO:0007669"/>
    <property type="project" value="UniProtKB-UniRule"/>
</dbReference>
<dbReference type="PRINTS" id="PR01047">
    <property type="entry name" value="TRNASYNTHTHR"/>
</dbReference>
<reference evidence="16 17" key="1">
    <citation type="journal article" date="2016" name="PLoS ONE">
        <title>Complete Genome Sequence and Comparative Genomics of a Novel Myxobacterium Myxococcus hansupus.</title>
        <authorList>
            <person name="Sharma G."/>
            <person name="Narwani T."/>
            <person name="Subramanian S."/>
        </authorList>
    </citation>
    <scope>NUCLEOTIDE SEQUENCE [LARGE SCALE GENOMIC DNA]</scope>
    <source>
        <strain evidence="17">mixupus</strain>
    </source>
</reference>
<sequence length="642" mass="72538">MSDFITVTLPDGSQKQTSKGTTIADFVRESIGPGLAKAALFARVNGQDMDLARKLDADAKLQIFTPKSPESLELIRHDAAHVVASAVQKLFPGTQVTIGPSTEEGFYYDFFREKPFTPEDLEKIEVEANAELKRDQPFVRTEISMDEAVRLFEEKGEKFKVEIVKDIAAKGAETLTLYTHGDWVDFCLGPHAPSTGKIGIIKILSSSGAYWRGDHRNPMLQRVYGTAFFDKKQLAEYLNRIEESKKRDHRKLGKELDLFHFHPYSPGSAFWTPKGTTLYTTLSNWMRQLTQNDGYVEIKTPLMFNKGLWETSGHWGKYKENMFLVLDSESGEHDYSLKPMNCPSHHLFYGFKKHSYRDLPLRYHTQDVLHRNEAAGSLGGLTRVRQFAQDDAHIYCTEAQITDEVRRFVKLLDHVYKAVGLTYAVKLSTRPEQRLGDDSLWDRAEGGLKAALESLGLDYELAPGDGAFYGPKIDFAVSDSIGRRWQLGTMQLDYLAPERFDLTYVGEDNAPHRPVVLHRAIFGSFERFTAILIEHFAGAFPAWLAPIQAVLVTVADRQNDYARKVRDDLKAKGYRVEFDERGLSMNAKIREAQLQKVPFTLVVGDNEVSGEGVSPRRYGGEDLKTMKLTDFEALLAKEAALP</sequence>
<evidence type="ECO:0000256" key="1">
    <source>
        <dbReference type="ARBA" id="ARBA00008226"/>
    </source>
</evidence>
<dbReference type="FunFam" id="3.30.980.10:FF:000005">
    <property type="entry name" value="Threonyl-tRNA synthetase, mitochondrial"/>
    <property type="match status" value="1"/>
</dbReference>
<dbReference type="PROSITE" id="PS51880">
    <property type="entry name" value="TGS"/>
    <property type="match status" value="1"/>
</dbReference>
<dbReference type="Gene3D" id="3.10.20.30">
    <property type="match status" value="1"/>
</dbReference>
<evidence type="ECO:0000256" key="6">
    <source>
        <dbReference type="ARBA" id="ARBA00022741"/>
    </source>
</evidence>
<dbReference type="EC" id="6.1.1.3" evidence="13"/>
<dbReference type="InterPro" id="IPR012676">
    <property type="entry name" value="TGS-like"/>
</dbReference>
<dbReference type="PANTHER" id="PTHR11451">
    <property type="entry name" value="THREONINE-TRNA LIGASE"/>
    <property type="match status" value="1"/>
</dbReference>
<dbReference type="eggNOG" id="COG0441">
    <property type="taxonomic scope" value="Bacteria"/>
</dbReference>
<dbReference type="SUPFAM" id="SSF55681">
    <property type="entry name" value="Class II aaRS and biotin synthetases"/>
    <property type="match status" value="1"/>
</dbReference>
<dbReference type="SUPFAM" id="SSF55186">
    <property type="entry name" value="ThrRS/AlaRS common domain"/>
    <property type="match status" value="1"/>
</dbReference>
<dbReference type="CDD" id="cd00860">
    <property type="entry name" value="ThrRS_anticodon"/>
    <property type="match status" value="1"/>
</dbReference>
<dbReference type="Pfam" id="PF03129">
    <property type="entry name" value="HGTP_anticodon"/>
    <property type="match status" value="1"/>
</dbReference>
<evidence type="ECO:0000256" key="13">
    <source>
        <dbReference type="HAMAP-Rule" id="MF_00184"/>
    </source>
</evidence>
<dbReference type="PROSITE" id="PS50862">
    <property type="entry name" value="AA_TRNA_LIGASE_II"/>
    <property type="match status" value="1"/>
</dbReference>
<dbReference type="SUPFAM" id="SSF81271">
    <property type="entry name" value="TGS-like"/>
    <property type="match status" value="1"/>
</dbReference>
<dbReference type="InterPro" id="IPR033728">
    <property type="entry name" value="ThrRS_core"/>
</dbReference>
<dbReference type="InterPro" id="IPR018163">
    <property type="entry name" value="Thr/Ala-tRNA-synth_IIc_edit"/>
</dbReference>
<protein>
    <recommendedName>
        <fullName evidence="13">Threonine--tRNA ligase</fullName>
        <ecNumber evidence="13">6.1.1.3</ecNumber>
    </recommendedName>
    <alternativeName>
        <fullName evidence="13">Threonyl-tRNA synthetase</fullName>
        <shortName evidence="13">ThrRS</shortName>
    </alternativeName>
</protein>
<dbReference type="CDD" id="cd01667">
    <property type="entry name" value="TGS_ThrRS"/>
    <property type="match status" value="1"/>
</dbReference>
<dbReference type="SUPFAM" id="SSF52954">
    <property type="entry name" value="Class II aaRS ABD-related"/>
    <property type="match status" value="1"/>
</dbReference>
<dbReference type="GO" id="GO:0004829">
    <property type="term" value="F:threonine-tRNA ligase activity"/>
    <property type="evidence" value="ECO:0007669"/>
    <property type="project" value="UniProtKB-UniRule"/>
</dbReference>
<keyword evidence="5 13" id="KW-0479">Metal-binding</keyword>
<dbReference type="InterPro" id="IPR036621">
    <property type="entry name" value="Anticodon-bd_dom_sf"/>
</dbReference>
<keyword evidence="4 13" id="KW-0436">Ligase</keyword>
<comment type="cofactor">
    <cofactor evidence="13">
        <name>Zn(2+)</name>
        <dbReference type="ChEBI" id="CHEBI:29105"/>
    </cofactor>
    <text evidence="13">Binds 1 zinc ion per subunit.</text>
</comment>
<dbReference type="Pfam" id="PF00587">
    <property type="entry name" value="tRNA-synt_2b"/>
    <property type="match status" value="1"/>
</dbReference>
<evidence type="ECO:0000256" key="4">
    <source>
        <dbReference type="ARBA" id="ARBA00022598"/>
    </source>
</evidence>
<dbReference type="STRING" id="1297742.A176_003317"/>
<dbReference type="Proteomes" id="UP000009026">
    <property type="component" value="Chromosome"/>
</dbReference>
<dbReference type="InterPro" id="IPR002314">
    <property type="entry name" value="aa-tRNA-synt_IIb"/>
</dbReference>
<evidence type="ECO:0000259" key="15">
    <source>
        <dbReference type="PROSITE" id="PS51880"/>
    </source>
</evidence>
<dbReference type="NCBIfam" id="TIGR00418">
    <property type="entry name" value="thrS"/>
    <property type="match status" value="1"/>
</dbReference>
<evidence type="ECO:0000256" key="2">
    <source>
        <dbReference type="ARBA" id="ARBA00022490"/>
    </source>
</evidence>
<dbReference type="Gene3D" id="3.30.54.20">
    <property type="match status" value="1"/>
</dbReference>
<keyword evidence="3 13" id="KW-0820">tRNA-binding</keyword>
<evidence type="ECO:0000256" key="5">
    <source>
        <dbReference type="ARBA" id="ARBA00022723"/>
    </source>
</evidence>
<keyword evidence="10 13" id="KW-0648">Protein biosynthesis</keyword>
<keyword evidence="9 13" id="KW-0694">RNA-binding</keyword>
<dbReference type="PATRIC" id="fig|1297742.4.peg.3345"/>
<dbReference type="GO" id="GO:0000049">
    <property type="term" value="F:tRNA binding"/>
    <property type="evidence" value="ECO:0007669"/>
    <property type="project" value="UniProtKB-KW"/>
</dbReference>
<evidence type="ECO:0000259" key="14">
    <source>
        <dbReference type="PROSITE" id="PS50862"/>
    </source>
</evidence>
<dbReference type="Pfam" id="PF02824">
    <property type="entry name" value="TGS"/>
    <property type="match status" value="1"/>
</dbReference>
<dbReference type="OrthoDB" id="9802304at2"/>
<dbReference type="InterPro" id="IPR004095">
    <property type="entry name" value="TGS"/>
</dbReference>
<evidence type="ECO:0000256" key="8">
    <source>
        <dbReference type="ARBA" id="ARBA00022840"/>
    </source>
</evidence>
<dbReference type="FunFam" id="3.40.50.800:FF:000001">
    <property type="entry name" value="Threonine--tRNA ligase"/>
    <property type="match status" value="1"/>
</dbReference>
<dbReference type="InterPro" id="IPR047246">
    <property type="entry name" value="ThrRS_anticodon"/>
</dbReference>
<dbReference type="Pfam" id="PF07973">
    <property type="entry name" value="tRNA_SAD"/>
    <property type="match status" value="1"/>
</dbReference>
<keyword evidence="11 13" id="KW-0030">Aminoacyl-tRNA synthetase</keyword>
<comment type="similarity">
    <text evidence="1 13">Belongs to the class-II aminoacyl-tRNA synthetase family.</text>
</comment>
<evidence type="ECO:0000313" key="16">
    <source>
        <dbReference type="EMBL" id="AKQ66405.1"/>
    </source>
</evidence>
<dbReference type="InterPro" id="IPR045864">
    <property type="entry name" value="aa-tRNA-synth_II/BPL/LPL"/>
</dbReference>
<comment type="catalytic activity">
    <reaction evidence="12 13">
        <text>tRNA(Thr) + L-threonine + ATP = L-threonyl-tRNA(Thr) + AMP + diphosphate + H(+)</text>
        <dbReference type="Rhea" id="RHEA:24624"/>
        <dbReference type="Rhea" id="RHEA-COMP:9670"/>
        <dbReference type="Rhea" id="RHEA-COMP:9704"/>
        <dbReference type="ChEBI" id="CHEBI:15378"/>
        <dbReference type="ChEBI" id="CHEBI:30616"/>
        <dbReference type="ChEBI" id="CHEBI:33019"/>
        <dbReference type="ChEBI" id="CHEBI:57926"/>
        <dbReference type="ChEBI" id="CHEBI:78442"/>
        <dbReference type="ChEBI" id="CHEBI:78534"/>
        <dbReference type="ChEBI" id="CHEBI:456215"/>
        <dbReference type="EC" id="6.1.1.3"/>
    </reaction>
</comment>
<dbReference type="Gene3D" id="3.30.930.10">
    <property type="entry name" value="Bira Bifunctional Protein, Domain 2"/>
    <property type="match status" value="1"/>
</dbReference>
<keyword evidence="6 13" id="KW-0547">Nucleotide-binding</keyword>
<keyword evidence="8 13" id="KW-0067">ATP-binding</keyword>
<feature type="binding site" evidence="13">
    <location>
        <position position="518"/>
    </location>
    <ligand>
        <name>Zn(2+)</name>
        <dbReference type="ChEBI" id="CHEBI:29105"/>
        <note>catalytic</note>
    </ligand>
</feature>
<evidence type="ECO:0000256" key="3">
    <source>
        <dbReference type="ARBA" id="ARBA00022555"/>
    </source>
</evidence>
<dbReference type="RefSeq" id="WP_002639664.1">
    <property type="nucleotide sequence ID" value="NZ_CP012109.1"/>
</dbReference>
<dbReference type="InterPro" id="IPR012675">
    <property type="entry name" value="Beta-grasp_dom_sf"/>
</dbReference>
<dbReference type="HAMAP" id="MF_00184">
    <property type="entry name" value="Thr_tRNA_synth"/>
    <property type="match status" value="1"/>
</dbReference>
<dbReference type="PANTHER" id="PTHR11451:SF44">
    <property type="entry name" value="THREONINE--TRNA LIGASE, CHLOROPLASTIC_MITOCHONDRIAL 2"/>
    <property type="match status" value="1"/>
</dbReference>
<evidence type="ECO:0000256" key="11">
    <source>
        <dbReference type="ARBA" id="ARBA00023146"/>
    </source>
</evidence>
<dbReference type="GO" id="GO:0005737">
    <property type="term" value="C:cytoplasm"/>
    <property type="evidence" value="ECO:0007669"/>
    <property type="project" value="UniProtKB-SubCell"/>
</dbReference>